<keyword evidence="6" id="KW-0407">Ion channel</keyword>
<name>A0A6A4WAY3_AMPAM</name>
<gene>
    <name evidence="8" type="primary">trpa-1_2</name>
    <name evidence="8" type="ORF">FJT64_003357</name>
</gene>
<reference evidence="8 9" key="1">
    <citation type="submission" date="2019-07" db="EMBL/GenBank/DDBJ databases">
        <title>Draft genome assembly of a fouling barnacle, Amphibalanus amphitrite (Darwin, 1854): The first reference genome for Thecostraca.</title>
        <authorList>
            <person name="Kim W."/>
        </authorList>
    </citation>
    <scope>NUCLEOTIDE SEQUENCE [LARGE SCALE GENOMIC DNA]</scope>
    <source>
        <strain evidence="8">SNU_AA5</strain>
        <tissue evidence="8">Soma without cirri and trophi</tissue>
    </source>
</reference>
<evidence type="ECO:0000256" key="5">
    <source>
        <dbReference type="ARBA" id="ARBA00023180"/>
    </source>
</evidence>
<evidence type="ECO:0000256" key="7">
    <source>
        <dbReference type="SAM" id="Phobius"/>
    </source>
</evidence>
<dbReference type="PANTHER" id="PTHR47143:SF1">
    <property type="entry name" value="ION_TRANS DOMAIN-CONTAINING PROTEIN"/>
    <property type="match status" value="1"/>
</dbReference>
<keyword evidence="7" id="KW-1133">Transmembrane helix</keyword>
<evidence type="ECO:0000256" key="1">
    <source>
        <dbReference type="ARBA" id="ARBA00022448"/>
    </source>
</evidence>
<organism evidence="8 9">
    <name type="scientific">Amphibalanus amphitrite</name>
    <name type="common">Striped barnacle</name>
    <name type="synonym">Balanus amphitrite</name>
    <dbReference type="NCBI Taxonomy" id="1232801"/>
    <lineage>
        <taxon>Eukaryota</taxon>
        <taxon>Metazoa</taxon>
        <taxon>Ecdysozoa</taxon>
        <taxon>Arthropoda</taxon>
        <taxon>Crustacea</taxon>
        <taxon>Multicrustacea</taxon>
        <taxon>Cirripedia</taxon>
        <taxon>Thoracica</taxon>
        <taxon>Thoracicalcarea</taxon>
        <taxon>Balanomorpha</taxon>
        <taxon>Balanoidea</taxon>
        <taxon>Balanidae</taxon>
        <taxon>Amphibalaninae</taxon>
        <taxon>Amphibalanus</taxon>
    </lineage>
</organism>
<proteinExistence type="predicted"/>
<feature type="transmembrane region" description="Helical" evidence="7">
    <location>
        <begin position="154"/>
        <end position="177"/>
    </location>
</feature>
<comment type="caution">
    <text evidence="8">The sequence shown here is derived from an EMBL/GenBank/DDBJ whole genome shotgun (WGS) entry which is preliminary data.</text>
</comment>
<dbReference type="Proteomes" id="UP000440578">
    <property type="component" value="Unassembled WGS sequence"/>
</dbReference>
<evidence type="ECO:0000256" key="4">
    <source>
        <dbReference type="ARBA" id="ARBA00023065"/>
    </source>
</evidence>
<dbReference type="PANTHER" id="PTHR47143">
    <property type="entry name" value="TRANSIENT RECEPTOR POTENTIAL CATION CHANNEL PROTEIN PAINLESS"/>
    <property type="match status" value="1"/>
</dbReference>
<keyword evidence="7" id="KW-0472">Membrane</keyword>
<dbReference type="EMBL" id="VIIS01001292">
    <property type="protein sequence ID" value="KAF0300102.1"/>
    <property type="molecule type" value="Genomic_DNA"/>
</dbReference>
<dbReference type="OrthoDB" id="6397006at2759"/>
<feature type="transmembrane region" description="Helical" evidence="7">
    <location>
        <begin position="105"/>
        <end position="125"/>
    </location>
</feature>
<keyword evidence="8" id="KW-0675">Receptor</keyword>
<keyword evidence="2" id="KW-0677">Repeat</keyword>
<keyword evidence="3" id="KW-0040">ANK repeat</keyword>
<keyword evidence="7" id="KW-0812">Transmembrane</keyword>
<dbReference type="AlphaFoldDB" id="A0A6A4WAY3"/>
<dbReference type="GO" id="GO:0022857">
    <property type="term" value="F:transmembrane transporter activity"/>
    <property type="evidence" value="ECO:0007669"/>
    <property type="project" value="TreeGrafter"/>
</dbReference>
<dbReference type="GO" id="GO:0034220">
    <property type="term" value="P:monoatomic ion transmembrane transport"/>
    <property type="evidence" value="ECO:0007669"/>
    <property type="project" value="UniProtKB-KW"/>
</dbReference>
<evidence type="ECO:0000256" key="3">
    <source>
        <dbReference type="ARBA" id="ARBA00023043"/>
    </source>
</evidence>
<sequence>MPLESITFFIVAFTCVYIDLRETIKMWVLGVMPYLRGPENVITWFCTSTAIACLCTDVLTFEQLRQVAAACLLASWTELLFMFGRAEFASMHVMLFVTLIRTLSVFMMVYTAITFAFTSSFFVLFCDKPDEFDGRFDTMTSAFFTTLHGSKGGYAIYLLFIFFMLIITMNAMVGMAVNDTRDMAAKAEIKLHKKYIEFAHLFERHQQGRLAASWHVLPGPQLGWRHRWRVMFPGKEGGYAAQRTKGTEQLRQWLAQWPGLLRQAARIVIIKHHDSWDQPSRAGQ</sequence>
<evidence type="ECO:0000313" key="9">
    <source>
        <dbReference type="Proteomes" id="UP000440578"/>
    </source>
</evidence>
<dbReference type="InterPro" id="IPR052076">
    <property type="entry name" value="TRP_cation_channel"/>
</dbReference>
<keyword evidence="4" id="KW-0406">Ion transport</keyword>
<evidence type="ECO:0000256" key="2">
    <source>
        <dbReference type="ARBA" id="ARBA00022737"/>
    </source>
</evidence>
<evidence type="ECO:0000256" key="6">
    <source>
        <dbReference type="ARBA" id="ARBA00023303"/>
    </source>
</evidence>
<accession>A0A6A4WAY3</accession>
<protein>
    <submittedName>
        <fullName evidence="8">Transient receptor potential cation channel subfamily A member 1</fullName>
    </submittedName>
</protein>
<keyword evidence="1" id="KW-0813">Transport</keyword>
<evidence type="ECO:0000313" key="8">
    <source>
        <dbReference type="EMBL" id="KAF0300102.1"/>
    </source>
</evidence>
<dbReference type="GO" id="GO:1902495">
    <property type="term" value="C:transmembrane transporter complex"/>
    <property type="evidence" value="ECO:0007669"/>
    <property type="project" value="TreeGrafter"/>
</dbReference>
<keyword evidence="5" id="KW-0325">Glycoprotein</keyword>
<keyword evidence="9" id="KW-1185">Reference proteome</keyword>